<reference evidence="2 3" key="1">
    <citation type="submission" date="2021-05" db="EMBL/GenBank/DDBJ databases">
        <title>Croceibacterium sp. LX-88 genome sequence.</title>
        <authorList>
            <person name="Luo X."/>
        </authorList>
    </citation>
    <scope>NUCLEOTIDE SEQUENCE [LARGE SCALE GENOMIC DNA]</scope>
    <source>
        <strain evidence="2 3">LX-88</strain>
    </source>
</reference>
<proteinExistence type="predicted"/>
<dbReference type="Proteomes" id="UP000811255">
    <property type="component" value="Unassembled WGS sequence"/>
</dbReference>
<comment type="caution">
    <text evidence="2">The sequence shown here is derived from an EMBL/GenBank/DDBJ whole genome shotgun (WGS) entry which is preliminary data.</text>
</comment>
<protein>
    <submittedName>
        <fullName evidence="2">Uncharacterized protein</fullName>
    </submittedName>
</protein>
<name>A0ABS5W8Y3_9SPHN</name>
<organism evidence="2 3">
    <name type="scientific">Croceibacterium selenioxidans</name>
    <dbReference type="NCBI Taxonomy" id="2838833"/>
    <lineage>
        <taxon>Bacteria</taxon>
        <taxon>Pseudomonadati</taxon>
        <taxon>Pseudomonadota</taxon>
        <taxon>Alphaproteobacteria</taxon>
        <taxon>Sphingomonadales</taxon>
        <taxon>Erythrobacteraceae</taxon>
        <taxon>Croceibacterium</taxon>
    </lineage>
</organism>
<evidence type="ECO:0000313" key="2">
    <source>
        <dbReference type="EMBL" id="MBT2134859.1"/>
    </source>
</evidence>
<evidence type="ECO:0000256" key="1">
    <source>
        <dbReference type="SAM" id="MobiDB-lite"/>
    </source>
</evidence>
<dbReference type="RefSeq" id="WP_214537590.1">
    <property type="nucleotide sequence ID" value="NZ_JAHFVK010000002.1"/>
</dbReference>
<keyword evidence="3" id="KW-1185">Reference proteome</keyword>
<sequence>MIHRSADTGGRTRGVGLGQFLGDFGSLGLRLRRLAGASGKQEQASRSGHQPHASGVHDS</sequence>
<evidence type="ECO:0000313" key="3">
    <source>
        <dbReference type="Proteomes" id="UP000811255"/>
    </source>
</evidence>
<feature type="region of interest" description="Disordered" evidence="1">
    <location>
        <begin position="35"/>
        <end position="59"/>
    </location>
</feature>
<gene>
    <name evidence="2" type="ORF">KK137_10990</name>
</gene>
<dbReference type="EMBL" id="JAHFVK010000002">
    <property type="protein sequence ID" value="MBT2134859.1"/>
    <property type="molecule type" value="Genomic_DNA"/>
</dbReference>
<accession>A0ABS5W8Y3</accession>